<name>A0A060ZXU1_9ACTN</name>
<dbReference type="EMBL" id="LK022848">
    <property type="protein sequence ID" value="CDR12273.1"/>
    <property type="molecule type" value="Genomic_DNA"/>
</dbReference>
<dbReference type="HOGENOM" id="CLU_162460_1_0_11"/>
<dbReference type="InterPro" id="IPR007804">
    <property type="entry name" value="GvpG"/>
</dbReference>
<accession>A0A060ZXU1</accession>
<gene>
    <name evidence="1" type="ORF">SIRAN7582</name>
</gene>
<evidence type="ECO:0000313" key="1">
    <source>
        <dbReference type="EMBL" id="CDR12273.1"/>
    </source>
</evidence>
<dbReference type="AlphaFoldDB" id="A0A060ZXU1"/>
<dbReference type="Pfam" id="PF05120">
    <property type="entry name" value="GvpG"/>
    <property type="match status" value="1"/>
</dbReference>
<organism evidence="1">
    <name type="scientific">Streptomyces iranensis</name>
    <dbReference type="NCBI Taxonomy" id="576784"/>
    <lineage>
        <taxon>Bacteria</taxon>
        <taxon>Bacillati</taxon>
        <taxon>Actinomycetota</taxon>
        <taxon>Actinomycetes</taxon>
        <taxon>Kitasatosporales</taxon>
        <taxon>Streptomycetaceae</taxon>
        <taxon>Streptomyces</taxon>
        <taxon>Streptomyces violaceusniger group</taxon>
    </lineage>
</organism>
<protein>
    <submittedName>
        <fullName evidence="1">Gas vesicle synthesis protein</fullName>
    </submittedName>
</protein>
<reference evidence="1" key="1">
    <citation type="submission" date="2014-05" db="EMBL/GenBank/DDBJ databases">
        <authorList>
            <person name="Horn Fabian"/>
        </authorList>
    </citation>
    <scope>NUCLEOTIDE SEQUENCE</scope>
</reference>
<sequence length="68" mass="7929">MLMIGWVLRQVVAAAEREYYDPANIQRALAELETQLDQGVIDEKEFERQEDVLLDRLEEAHQWANGTL</sequence>
<proteinExistence type="predicted"/>